<protein>
    <submittedName>
        <fullName evidence="5">Glycosyltransferase, group 2 family protein</fullName>
        <ecNumber evidence="5">2.4.-.-</ecNumber>
    </submittedName>
</protein>
<dbReference type="AlphaFoldDB" id="E7RXL3"/>
<dbReference type="Pfam" id="PF00535">
    <property type="entry name" value="Glycos_transf_2"/>
    <property type="match status" value="1"/>
</dbReference>
<dbReference type="PANTHER" id="PTHR43179:SF12">
    <property type="entry name" value="GALACTOFURANOSYLTRANSFERASE GLFT2"/>
    <property type="match status" value="1"/>
</dbReference>
<dbReference type="Proteomes" id="UP000011021">
    <property type="component" value="Unassembled WGS sequence"/>
</dbReference>
<reference evidence="5 6" key="1">
    <citation type="submission" date="2010-12" db="EMBL/GenBank/DDBJ databases">
        <authorList>
            <person name="Muzny D."/>
            <person name="Qin X."/>
            <person name="Deng J."/>
            <person name="Jiang H."/>
            <person name="Liu Y."/>
            <person name="Qu J."/>
            <person name="Song X.-Z."/>
            <person name="Zhang L."/>
            <person name="Thornton R."/>
            <person name="Coyle M."/>
            <person name="Francisco L."/>
            <person name="Jackson L."/>
            <person name="Javaid M."/>
            <person name="Korchina V."/>
            <person name="Kovar C."/>
            <person name="Mata R."/>
            <person name="Mathew T."/>
            <person name="Ngo R."/>
            <person name="Nguyen L."/>
            <person name="Nguyen N."/>
            <person name="Okwuonu G."/>
            <person name="Ongeri F."/>
            <person name="Pham C."/>
            <person name="Simmons D."/>
            <person name="Wilczek-Boney K."/>
            <person name="Hale W."/>
            <person name="Jakkamsetti A."/>
            <person name="Pham P."/>
            <person name="Ruth R."/>
            <person name="San Lucas F."/>
            <person name="Warren J."/>
            <person name="Zhang J."/>
            <person name="Zhao Z."/>
            <person name="Zhou C."/>
            <person name="Zhu D."/>
            <person name="Lee S."/>
            <person name="Bess C."/>
            <person name="Blankenburg K."/>
            <person name="Forbes L."/>
            <person name="Fu Q."/>
            <person name="Gubbala S."/>
            <person name="Hirani K."/>
            <person name="Jayaseelan J.C."/>
            <person name="Lara F."/>
            <person name="Munidasa M."/>
            <person name="Palculict T."/>
            <person name="Patil S."/>
            <person name="Pu L.-L."/>
            <person name="Saada N."/>
            <person name="Tang L."/>
            <person name="Weissenberger G."/>
            <person name="Zhu Y."/>
            <person name="Hemphill L."/>
            <person name="Shang Y."/>
            <person name="Youmans B."/>
            <person name="Ayvaz T."/>
            <person name="Ross M."/>
            <person name="Santibanez J."/>
            <person name="Aqrawi P."/>
            <person name="Gross S."/>
            <person name="Joshi V."/>
            <person name="Fowler G."/>
            <person name="Nazareth L."/>
            <person name="Reid J."/>
            <person name="Worley K."/>
            <person name="Petrosino J."/>
            <person name="Highlander S."/>
            <person name="Gibbs R."/>
        </authorList>
    </citation>
    <scope>NUCLEOTIDE SEQUENCE [LARGE SCALE GENOMIC DNA]</scope>
    <source>
        <strain evidence="5 6">ATCC 51599</strain>
    </source>
</reference>
<dbReference type="InterPro" id="IPR001173">
    <property type="entry name" value="Glyco_trans_2-like"/>
</dbReference>
<evidence type="ECO:0000256" key="1">
    <source>
        <dbReference type="ARBA" id="ARBA00006739"/>
    </source>
</evidence>
<dbReference type="SUPFAM" id="SSF53448">
    <property type="entry name" value="Nucleotide-diphospho-sugar transferases"/>
    <property type="match status" value="1"/>
</dbReference>
<keyword evidence="3 5" id="KW-0808">Transferase</keyword>
<dbReference type="HOGENOM" id="CLU_023845_0_4_4"/>
<dbReference type="PANTHER" id="PTHR43179">
    <property type="entry name" value="RHAMNOSYLTRANSFERASE WBBL"/>
    <property type="match status" value="1"/>
</dbReference>
<comment type="caution">
    <text evidence="5">The sequence shown here is derived from an EMBL/GenBank/DDBJ whole genome shotgun (WGS) entry which is preliminary data.</text>
</comment>
<evidence type="ECO:0000313" key="5">
    <source>
        <dbReference type="EMBL" id="EFV94687.1"/>
    </source>
</evidence>
<proteinExistence type="inferred from homology"/>
<accession>E7RXL3</accession>
<dbReference type="STRING" id="887898.HMPREF0551_1434"/>
<sequence length="251" mass="29090">MKITLSIVSHGQRDIALRMLEDILRLSPPDVAEIIYTANIPERDLPALNMGHIRLVVIRNETPKGFGSNHNTAFSHCRTPYFCVMNPDLRFDADPFPALLKDLTGTPKRGLVAPRIYSPEGELANTARKLYTPRELIRQKLHPVNHGDHPDWLAGMFLLFNSRAYNEIRGFDEGYFLYIEDVDICSRLCLAGWSLAQVADTRVVHDARKQSHRSLRFTRWHIGGMLRYWTRTCFWRYGWRLWREGRKAAKA</sequence>
<dbReference type="EC" id="2.4.-.-" evidence="5"/>
<comment type="similarity">
    <text evidence="1">Belongs to the glycosyltransferase 2 family.</text>
</comment>
<keyword evidence="2 5" id="KW-0328">Glycosyltransferase</keyword>
<dbReference type="InterPro" id="IPR029044">
    <property type="entry name" value="Nucleotide-diphossugar_trans"/>
</dbReference>
<feature type="domain" description="Glycosyltransferase 2-like" evidence="4">
    <location>
        <begin position="7"/>
        <end position="151"/>
    </location>
</feature>
<dbReference type="RefSeq" id="WP_005673708.1">
    <property type="nucleotide sequence ID" value="NZ_CP146288.1"/>
</dbReference>
<organism evidence="5 6">
    <name type="scientific">Lautropia mirabilis ATCC 51599</name>
    <dbReference type="NCBI Taxonomy" id="887898"/>
    <lineage>
        <taxon>Bacteria</taxon>
        <taxon>Pseudomonadati</taxon>
        <taxon>Pseudomonadota</taxon>
        <taxon>Betaproteobacteria</taxon>
        <taxon>Burkholderiales</taxon>
        <taxon>Burkholderiaceae</taxon>
        <taxon>Lautropia</taxon>
    </lineage>
</organism>
<dbReference type="EMBL" id="AEQP01000010">
    <property type="protein sequence ID" value="EFV94687.1"/>
    <property type="molecule type" value="Genomic_DNA"/>
</dbReference>
<evidence type="ECO:0000259" key="4">
    <source>
        <dbReference type="Pfam" id="PF00535"/>
    </source>
</evidence>
<gene>
    <name evidence="5" type="ORF">HMPREF0551_1434</name>
</gene>
<keyword evidence="6" id="KW-1185">Reference proteome</keyword>
<evidence type="ECO:0000313" key="6">
    <source>
        <dbReference type="Proteomes" id="UP000011021"/>
    </source>
</evidence>
<evidence type="ECO:0000256" key="2">
    <source>
        <dbReference type="ARBA" id="ARBA00022676"/>
    </source>
</evidence>
<evidence type="ECO:0000256" key="3">
    <source>
        <dbReference type="ARBA" id="ARBA00022679"/>
    </source>
</evidence>
<name>E7RXL3_9BURK</name>
<dbReference type="Gene3D" id="3.90.550.10">
    <property type="entry name" value="Spore Coat Polysaccharide Biosynthesis Protein SpsA, Chain A"/>
    <property type="match status" value="1"/>
</dbReference>
<dbReference type="eggNOG" id="COG1216">
    <property type="taxonomic scope" value="Bacteria"/>
</dbReference>
<dbReference type="GO" id="GO:0016757">
    <property type="term" value="F:glycosyltransferase activity"/>
    <property type="evidence" value="ECO:0007669"/>
    <property type="project" value="UniProtKB-KW"/>
</dbReference>